<evidence type="ECO:0000313" key="4">
    <source>
        <dbReference type="Proteomes" id="UP000199170"/>
    </source>
</evidence>
<evidence type="ECO:0000313" key="3">
    <source>
        <dbReference type="EMBL" id="SDY21408.1"/>
    </source>
</evidence>
<dbReference type="Proteomes" id="UP000199170">
    <property type="component" value="Unassembled WGS sequence"/>
</dbReference>
<name>A0A1H3I2T8_9EURY</name>
<keyword evidence="1" id="KW-1133">Transmembrane helix</keyword>
<feature type="transmembrane region" description="Helical" evidence="1">
    <location>
        <begin position="46"/>
        <end position="67"/>
    </location>
</feature>
<feature type="domain" description="DUF1648" evidence="2">
    <location>
        <begin position="14"/>
        <end position="60"/>
    </location>
</feature>
<gene>
    <name evidence="3" type="ORF">SAMN04487946_108183</name>
</gene>
<protein>
    <recommendedName>
        <fullName evidence="2">DUF1648 domain-containing protein</fullName>
    </recommendedName>
</protein>
<feature type="transmembrane region" description="Helical" evidence="1">
    <location>
        <begin position="107"/>
        <end position="126"/>
    </location>
</feature>
<evidence type="ECO:0000256" key="1">
    <source>
        <dbReference type="SAM" id="Phobius"/>
    </source>
</evidence>
<dbReference type="InterPro" id="IPR012867">
    <property type="entry name" value="DUF1648"/>
</dbReference>
<dbReference type="EMBL" id="FNPB01000008">
    <property type="protein sequence ID" value="SDY21408.1"/>
    <property type="molecule type" value="Genomic_DNA"/>
</dbReference>
<keyword evidence="1" id="KW-0472">Membrane</keyword>
<keyword evidence="4" id="KW-1185">Reference proteome</keyword>
<sequence length="130" mass="13299">MMRYSRLDALSVALLVGAAVAGVALLPSLPDRMAVRFGTGGAPNEYMAAPLAVALVPVVGLLALGAVRGVLPPGRDVPAPAWFGVALAAFLTYVHGLVIAWNLGIKLNVTLFVLPGVAVIVGLAFLSGRE</sequence>
<accession>A0A1H3I2T8</accession>
<proteinExistence type="predicted"/>
<dbReference type="Pfam" id="PF07853">
    <property type="entry name" value="DUF1648"/>
    <property type="match status" value="1"/>
</dbReference>
<dbReference type="AlphaFoldDB" id="A0A1H3I2T8"/>
<keyword evidence="1" id="KW-0812">Transmembrane</keyword>
<feature type="transmembrane region" description="Helical" evidence="1">
    <location>
        <begin position="79"/>
        <end position="101"/>
    </location>
</feature>
<feature type="transmembrane region" description="Helical" evidence="1">
    <location>
        <begin position="7"/>
        <end position="26"/>
    </location>
</feature>
<organism evidence="3 4">
    <name type="scientific">Halobellus clavatus</name>
    <dbReference type="NCBI Taxonomy" id="660517"/>
    <lineage>
        <taxon>Archaea</taxon>
        <taxon>Methanobacteriati</taxon>
        <taxon>Methanobacteriota</taxon>
        <taxon>Stenosarchaea group</taxon>
        <taxon>Halobacteria</taxon>
        <taxon>Halobacteriales</taxon>
        <taxon>Haloferacaceae</taxon>
        <taxon>Halobellus</taxon>
    </lineage>
</organism>
<reference evidence="4" key="1">
    <citation type="submission" date="2016-10" db="EMBL/GenBank/DDBJ databases">
        <authorList>
            <person name="Varghese N."/>
            <person name="Submissions S."/>
        </authorList>
    </citation>
    <scope>NUCLEOTIDE SEQUENCE [LARGE SCALE GENOMIC DNA]</scope>
    <source>
        <strain evidence="4">CGMCC 1.10118</strain>
    </source>
</reference>
<evidence type="ECO:0000259" key="2">
    <source>
        <dbReference type="Pfam" id="PF07853"/>
    </source>
</evidence>
<dbReference type="STRING" id="660517.SAMN04487946_108183"/>